<evidence type="ECO:0000313" key="4">
    <source>
        <dbReference type="Proteomes" id="UP001447857"/>
    </source>
</evidence>
<gene>
    <name evidence="3" type="ORF">V6624_05200</name>
</gene>
<dbReference type="RefSeq" id="WP_111283080.1">
    <property type="nucleotide sequence ID" value="NZ_CP147988.1"/>
</dbReference>
<dbReference type="Proteomes" id="UP001447857">
    <property type="component" value="Chromosome"/>
</dbReference>
<dbReference type="EMBL" id="CP147988">
    <property type="protein sequence ID" value="WXK51026.1"/>
    <property type="molecule type" value="Genomic_DNA"/>
</dbReference>
<dbReference type="PANTHER" id="PTHR21240">
    <property type="entry name" value="2-AMINO-3-CARBOXYLMUCONATE-6-SEMIALDEHYDE DECARBOXYLASE"/>
    <property type="match status" value="1"/>
</dbReference>
<keyword evidence="4" id="KW-1185">Reference proteome</keyword>
<dbReference type="SUPFAM" id="SSF51556">
    <property type="entry name" value="Metallo-dependent hydrolases"/>
    <property type="match status" value="1"/>
</dbReference>
<organism evidence="3 4">
    <name type="scientific">Flavobacterium ginsenosidimutans</name>
    <dbReference type="NCBI Taxonomy" id="687844"/>
    <lineage>
        <taxon>Bacteria</taxon>
        <taxon>Pseudomonadati</taxon>
        <taxon>Bacteroidota</taxon>
        <taxon>Flavobacteriia</taxon>
        <taxon>Flavobacteriales</taxon>
        <taxon>Flavobacteriaceae</taxon>
        <taxon>Flavobacterium</taxon>
    </lineage>
</organism>
<reference evidence="3 4" key="1">
    <citation type="submission" date="2024-02" db="EMBL/GenBank/DDBJ databases">
        <title>complete genome of Flavobacterium ginsenosidimutans Str. YTB16.</title>
        <authorList>
            <person name="Wang Q."/>
        </authorList>
    </citation>
    <scope>NUCLEOTIDE SEQUENCE [LARGE SCALE GENOMIC DNA]</scope>
    <source>
        <strain evidence="3 4">YTB16</strain>
    </source>
</reference>
<dbReference type="InterPro" id="IPR032466">
    <property type="entry name" value="Metal_Hydrolase"/>
</dbReference>
<protein>
    <submittedName>
        <fullName evidence="3">Amidohydrolase family protein</fullName>
    </submittedName>
</protein>
<name>A0ABZ2QDU4_9FLAO</name>
<dbReference type="InterPro" id="IPR006680">
    <property type="entry name" value="Amidohydro-rel"/>
</dbReference>
<keyword evidence="1" id="KW-0456">Lyase</keyword>
<evidence type="ECO:0000259" key="2">
    <source>
        <dbReference type="Pfam" id="PF04909"/>
    </source>
</evidence>
<proteinExistence type="predicted"/>
<feature type="domain" description="Amidohydrolase-related" evidence="2">
    <location>
        <begin position="163"/>
        <end position="352"/>
    </location>
</feature>
<dbReference type="InterPro" id="IPR032465">
    <property type="entry name" value="ACMSD"/>
</dbReference>
<dbReference type="Gene3D" id="3.20.20.140">
    <property type="entry name" value="Metal-dependent hydrolases"/>
    <property type="match status" value="1"/>
</dbReference>
<dbReference type="PANTHER" id="PTHR21240:SF28">
    <property type="entry name" value="ISO-OROTATE DECARBOXYLASE (EUROFUNG)"/>
    <property type="match status" value="1"/>
</dbReference>
<evidence type="ECO:0000256" key="1">
    <source>
        <dbReference type="ARBA" id="ARBA00023239"/>
    </source>
</evidence>
<dbReference type="Pfam" id="PF04909">
    <property type="entry name" value="Amidohydro_2"/>
    <property type="match status" value="1"/>
</dbReference>
<sequence length="369" mass="42425">MQKKIKLKSILFLLCIQSVVLFGQKKAQKEEYLFNDSHFHLTNYIQEGISADRFLEIMGNKAGRSTLFGIPLQQQWSYQNSGNYSPTYYLQTDAPLYYYSFTDAFIAMQYKSLSKEKQARLDPMITGFNPSDMYAYKHIERVLRTFPGVFTGIGEFSIHKEFVSAKVAGEVASLTNPALDSILDFAGKVGLVVILHNDMDMPMAKQKTEPVYLNDMRDLLKRHSKTTIIWAHIGLGRIVYPAGYGNDSTTDRPPNHIDIVTSILDDPAYSNVYFDISWDEVAKYIVSSPEIIKKCAELMDKYPDRFLFGTDVVAPPDQKFYLAVYEKYQPLWKALKPETSEKIRKQNYIKLFDNARQKVRAWETANVKQ</sequence>
<evidence type="ECO:0000313" key="3">
    <source>
        <dbReference type="EMBL" id="WXK51026.1"/>
    </source>
</evidence>
<accession>A0ABZ2QDU4</accession>